<feature type="domain" description="ANTAR" evidence="3">
    <location>
        <begin position="173"/>
        <end position="234"/>
    </location>
</feature>
<dbReference type="OrthoDB" id="3820533at2"/>
<dbReference type="InterPro" id="IPR005561">
    <property type="entry name" value="ANTAR"/>
</dbReference>
<reference evidence="4 5" key="1">
    <citation type="submission" date="2019-03" db="EMBL/GenBank/DDBJ databases">
        <title>Genome Sequencing and Assembly of Various Microbes Isolated from Partially Reclaimed Soil and Acid Mine Drainage (AMD) Site.</title>
        <authorList>
            <person name="Steinbock B."/>
            <person name="Bechtold R."/>
            <person name="Sevigny J.L."/>
            <person name="Thomas D."/>
            <person name="Cuthill L.R."/>
            <person name="Aveiro Johannsen E.J."/>
            <person name="Thomas K."/>
            <person name="Ghosh A."/>
        </authorList>
    </citation>
    <scope>NUCLEOTIDE SEQUENCE [LARGE SCALE GENOMIC DNA]</scope>
    <source>
        <strain evidence="4 5">S-A1</strain>
    </source>
</reference>
<evidence type="ECO:0000313" key="4">
    <source>
        <dbReference type="EMBL" id="TDL36686.1"/>
    </source>
</evidence>
<dbReference type="STRING" id="683150.G205_10947"/>
<gene>
    <name evidence="4" type="ORF">E2R57_12105</name>
</gene>
<proteinExistence type="predicted"/>
<dbReference type="Gene3D" id="1.10.10.10">
    <property type="entry name" value="Winged helix-like DNA-binding domain superfamily/Winged helix DNA-binding domain"/>
    <property type="match status" value="1"/>
</dbReference>
<dbReference type="AlphaFoldDB" id="A0A4R5XZS4"/>
<dbReference type="InterPro" id="IPR012074">
    <property type="entry name" value="GAF_ANTAR"/>
</dbReference>
<evidence type="ECO:0000259" key="3">
    <source>
        <dbReference type="PROSITE" id="PS50921"/>
    </source>
</evidence>
<evidence type="ECO:0000256" key="2">
    <source>
        <dbReference type="ARBA" id="ARBA00023163"/>
    </source>
</evidence>
<dbReference type="InterPro" id="IPR011006">
    <property type="entry name" value="CheY-like_superfamily"/>
</dbReference>
<keyword evidence="1" id="KW-0805">Transcription regulation</keyword>
<comment type="caution">
    <text evidence="4">The sequence shown here is derived from an EMBL/GenBank/DDBJ whole genome shotgun (WGS) entry which is preliminary data.</text>
</comment>
<dbReference type="InterPro" id="IPR029016">
    <property type="entry name" value="GAF-like_dom_sf"/>
</dbReference>
<accession>A0A4R5XZS4</accession>
<dbReference type="RefSeq" id="WP_133349427.1">
    <property type="nucleotide sequence ID" value="NZ_SMZQ01000006.1"/>
</dbReference>
<dbReference type="SUPFAM" id="SSF55781">
    <property type="entry name" value="GAF domain-like"/>
    <property type="match status" value="1"/>
</dbReference>
<evidence type="ECO:0000256" key="1">
    <source>
        <dbReference type="ARBA" id="ARBA00023015"/>
    </source>
</evidence>
<sequence>MNSDVCDGTSFADVAVRLQDLMLGNQPVPHMLDNLAGYAAQRLGGPGRDIACNITLARPKKPVARAASSSVARLMNQLEGAYADSPGATAARLSQTVVVPDLRREVRWPEYVLAGRRQGVLSVVSLPMLLDADDHGLFSLYSSQPEEPGSGSTASAEAFVAQASKGLRLALRMAKLHDTKDGLSAAMKTRTVIDLATGAIMAQSRCGQAAAFKVLRDASNTRNIKLREIASGVISSVAGGAETFTYFDE</sequence>
<dbReference type="InterPro" id="IPR036388">
    <property type="entry name" value="WH-like_DNA-bd_sf"/>
</dbReference>
<dbReference type="Pfam" id="PF03861">
    <property type="entry name" value="ANTAR"/>
    <property type="match status" value="1"/>
</dbReference>
<dbReference type="Gene3D" id="3.30.450.40">
    <property type="match status" value="1"/>
</dbReference>
<evidence type="ECO:0000313" key="5">
    <source>
        <dbReference type="Proteomes" id="UP000294621"/>
    </source>
</evidence>
<dbReference type="Proteomes" id="UP000294621">
    <property type="component" value="Unassembled WGS sequence"/>
</dbReference>
<dbReference type="SUPFAM" id="SSF52172">
    <property type="entry name" value="CheY-like"/>
    <property type="match status" value="1"/>
</dbReference>
<name>A0A4R5XZS4_9MICC</name>
<dbReference type="PROSITE" id="PS50921">
    <property type="entry name" value="ANTAR"/>
    <property type="match status" value="1"/>
</dbReference>
<protein>
    <submittedName>
        <fullName evidence="4">ANTAR domain-containing protein</fullName>
    </submittedName>
</protein>
<dbReference type="EMBL" id="SMZQ01000006">
    <property type="protein sequence ID" value="TDL36686.1"/>
    <property type="molecule type" value="Genomic_DNA"/>
</dbReference>
<dbReference type="SMART" id="SM01012">
    <property type="entry name" value="ANTAR"/>
    <property type="match status" value="1"/>
</dbReference>
<dbReference type="PIRSF" id="PIRSF036625">
    <property type="entry name" value="GAF_ANTAR"/>
    <property type="match status" value="1"/>
</dbReference>
<dbReference type="GO" id="GO:0003723">
    <property type="term" value="F:RNA binding"/>
    <property type="evidence" value="ECO:0007669"/>
    <property type="project" value="InterPro"/>
</dbReference>
<keyword evidence="2" id="KW-0804">Transcription</keyword>
<organism evidence="4 5">
    <name type="scientific">Arthrobacter nitrophenolicus</name>
    <dbReference type="NCBI Taxonomy" id="683150"/>
    <lineage>
        <taxon>Bacteria</taxon>
        <taxon>Bacillati</taxon>
        <taxon>Actinomycetota</taxon>
        <taxon>Actinomycetes</taxon>
        <taxon>Micrococcales</taxon>
        <taxon>Micrococcaceae</taxon>
        <taxon>Arthrobacter</taxon>
    </lineage>
</organism>